<feature type="region of interest" description="Disordered" evidence="1">
    <location>
        <begin position="111"/>
        <end position="130"/>
    </location>
</feature>
<organism evidence="2 3">
    <name type="scientific">Suillus plorans</name>
    <dbReference type="NCBI Taxonomy" id="116603"/>
    <lineage>
        <taxon>Eukaryota</taxon>
        <taxon>Fungi</taxon>
        <taxon>Dikarya</taxon>
        <taxon>Basidiomycota</taxon>
        <taxon>Agaricomycotina</taxon>
        <taxon>Agaricomycetes</taxon>
        <taxon>Agaricomycetidae</taxon>
        <taxon>Boletales</taxon>
        <taxon>Suillineae</taxon>
        <taxon>Suillaceae</taxon>
        <taxon>Suillus</taxon>
    </lineage>
</organism>
<dbReference type="EMBL" id="JABBWE010000095">
    <property type="protein sequence ID" value="KAG1786277.1"/>
    <property type="molecule type" value="Genomic_DNA"/>
</dbReference>
<comment type="caution">
    <text evidence="2">The sequence shown here is derived from an EMBL/GenBank/DDBJ whole genome shotgun (WGS) entry which is preliminary data.</text>
</comment>
<evidence type="ECO:0000256" key="1">
    <source>
        <dbReference type="SAM" id="MobiDB-lite"/>
    </source>
</evidence>
<keyword evidence="3" id="KW-1185">Reference proteome</keyword>
<reference evidence="2" key="1">
    <citation type="journal article" date="2020" name="New Phytol.">
        <title>Comparative genomics reveals dynamic genome evolution in host specialist ectomycorrhizal fungi.</title>
        <authorList>
            <person name="Lofgren L.A."/>
            <person name="Nguyen N.H."/>
            <person name="Vilgalys R."/>
            <person name="Ruytinx J."/>
            <person name="Liao H.L."/>
            <person name="Branco S."/>
            <person name="Kuo A."/>
            <person name="LaButti K."/>
            <person name="Lipzen A."/>
            <person name="Andreopoulos W."/>
            <person name="Pangilinan J."/>
            <person name="Riley R."/>
            <person name="Hundley H."/>
            <person name="Na H."/>
            <person name="Barry K."/>
            <person name="Grigoriev I.V."/>
            <person name="Stajich J.E."/>
            <person name="Kennedy P.G."/>
        </authorList>
    </citation>
    <scope>NUCLEOTIDE SEQUENCE</scope>
    <source>
        <strain evidence="2">S12</strain>
    </source>
</reference>
<gene>
    <name evidence="2" type="ORF">HD556DRAFT_1313623</name>
</gene>
<dbReference type="Proteomes" id="UP000719766">
    <property type="component" value="Unassembled WGS sequence"/>
</dbReference>
<dbReference type="AlphaFoldDB" id="A0A9P7DAK6"/>
<proteinExistence type="predicted"/>
<evidence type="ECO:0000313" key="2">
    <source>
        <dbReference type="EMBL" id="KAG1786277.1"/>
    </source>
</evidence>
<sequence length="130" mass="14861">MTQISLYKFTYNDVAKGDDQCNETTIAEHYMNLVCYTCKTKFNQELQISNDLLLLGGRKVNNVSGVKTDNCAPSGDRYYRTGHREDGLADKHRIEWRCLRPEHLDLTQHIGGREAAKEKEEAAKGREKPV</sequence>
<accession>A0A9P7DAK6</accession>
<protein>
    <submittedName>
        <fullName evidence="2">Uncharacterized protein</fullName>
    </submittedName>
</protein>
<dbReference type="GeneID" id="64594586"/>
<evidence type="ECO:0000313" key="3">
    <source>
        <dbReference type="Proteomes" id="UP000719766"/>
    </source>
</evidence>
<name>A0A9P7DAK6_9AGAM</name>
<dbReference type="RefSeq" id="XP_041153738.1">
    <property type="nucleotide sequence ID" value="XM_041300822.1"/>
</dbReference>